<dbReference type="OrthoDB" id="8780569at2"/>
<evidence type="ECO:0000256" key="4">
    <source>
        <dbReference type="ARBA" id="ARBA00022692"/>
    </source>
</evidence>
<reference evidence="10 12" key="2">
    <citation type="submission" date="2017-11" db="EMBL/GenBank/DDBJ databases">
        <title>Molecular characterization of Burkholderia pseudomallei and closely related isolates from Vietnam.</title>
        <authorList>
            <person name="Ustinov D.V."/>
            <person name="Antonov A.S."/>
            <person name="Avdusheva E.F."/>
            <person name="Shpak I.M."/>
            <person name="Zakharova I.B."/>
            <person name="Thi L.A."/>
            <person name="Teteryatnikova N."/>
            <person name="Lopasteyskaya Y.A."/>
            <person name="Kuzyutina J.A."/>
            <person name="Ngo T.N."/>
            <person name="Victorov D.V."/>
        </authorList>
    </citation>
    <scope>NUCLEOTIDE SEQUENCE [LARGE SCALE GENOMIC DNA]</scope>
    <source>
        <strain evidence="10 12">V1512</strain>
    </source>
</reference>
<dbReference type="GO" id="GO:0005886">
    <property type="term" value="C:plasma membrane"/>
    <property type="evidence" value="ECO:0007669"/>
    <property type="project" value="UniProtKB-SubCell"/>
</dbReference>
<keyword evidence="7 8" id="KW-0472">Membrane</keyword>
<evidence type="ECO:0000256" key="3">
    <source>
        <dbReference type="ARBA" id="ARBA00022475"/>
    </source>
</evidence>
<dbReference type="InterPro" id="IPR002191">
    <property type="entry name" value="Bac_export_3"/>
</dbReference>
<dbReference type="PANTHER" id="PTHR34040:SF7">
    <property type="entry name" value="SURFACE PRESENTATION OF ANTIGENS PROTEIN SPAQ"/>
    <property type="match status" value="1"/>
</dbReference>
<dbReference type="AlphaFoldDB" id="A0A095NBA9"/>
<protein>
    <submittedName>
        <fullName evidence="10">EscS/YscS/HrcS family type III secretion system export apparatus protein</fullName>
    </submittedName>
    <submittedName>
        <fullName evidence="9">Type III secretion, HrpO family protein</fullName>
    </submittedName>
</protein>
<dbReference type="Proteomes" id="UP000030475">
    <property type="component" value="Unassembled WGS sequence"/>
</dbReference>
<keyword evidence="4 8" id="KW-0812">Transmembrane</keyword>
<name>A0A095NBA9_BURPE</name>
<dbReference type="GO" id="GO:0009306">
    <property type="term" value="P:protein secretion"/>
    <property type="evidence" value="ECO:0007669"/>
    <property type="project" value="InterPro"/>
</dbReference>
<comment type="similarity">
    <text evidence="2">Belongs to the FliQ/MopD/SpaQ family.</text>
</comment>
<dbReference type="eggNOG" id="COG4794">
    <property type="taxonomic scope" value="Bacteria"/>
</dbReference>
<proteinExistence type="inferred from homology"/>
<dbReference type="EMBL" id="PHRB01000018">
    <property type="protein sequence ID" value="PJO64820.1"/>
    <property type="molecule type" value="Genomic_DNA"/>
</dbReference>
<gene>
    <name evidence="10" type="ORF">CWD88_19135</name>
    <name evidence="9" type="ORF">Y036_6247</name>
</gene>
<comment type="subcellular location">
    <subcellularLocation>
        <location evidence="1">Cell membrane</location>
        <topology evidence="1">Multi-pass membrane protein</topology>
    </subcellularLocation>
</comment>
<evidence type="ECO:0000256" key="6">
    <source>
        <dbReference type="ARBA" id="ARBA00023026"/>
    </source>
</evidence>
<feature type="transmembrane region" description="Helical" evidence="8">
    <location>
        <begin position="16"/>
        <end position="39"/>
    </location>
</feature>
<dbReference type="KEGG" id="but:X994_5494"/>
<evidence type="ECO:0000256" key="5">
    <source>
        <dbReference type="ARBA" id="ARBA00022989"/>
    </source>
</evidence>
<evidence type="ECO:0000313" key="12">
    <source>
        <dbReference type="Proteomes" id="UP000231878"/>
    </source>
</evidence>
<dbReference type="InterPro" id="IPR006306">
    <property type="entry name" value="T3SS_HrpO"/>
</dbReference>
<dbReference type="OMA" id="SMQDQSI"/>
<dbReference type="GeneID" id="93063807"/>
<dbReference type="EMBL" id="JQIM01000006">
    <property type="protein sequence ID" value="KGX20227.1"/>
    <property type="molecule type" value="Genomic_DNA"/>
</dbReference>
<dbReference type="NCBIfam" id="TIGR01403">
    <property type="entry name" value="fliQ_rel_III"/>
    <property type="match status" value="1"/>
</dbReference>
<reference evidence="9 11" key="1">
    <citation type="submission" date="2014-08" db="EMBL/GenBank/DDBJ databases">
        <authorList>
            <person name="Bunnell A."/>
            <person name="Chain P.S."/>
            <person name="Chertkov O."/>
            <person name="Currie B.J."/>
            <person name="Daligault H.E."/>
            <person name="Davenport K.W."/>
            <person name="Davis C."/>
            <person name="Gleasner C.D."/>
            <person name="Johnson S.L."/>
            <person name="Kaestli M."/>
            <person name="Koren S."/>
            <person name="Kunde Y.A."/>
            <person name="Mayo M."/>
            <person name="McMurry K.K."/>
            <person name="Price E.P."/>
            <person name="Reitenga K.G."/>
            <person name="Robison R."/>
            <person name="Rosovitz M.J."/>
            <person name="Sarovich D.S."/>
            <person name="Teshima H."/>
        </authorList>
    </citation>
    <scope>NUCLEOTIDE SEQUENCE [LARGE SCALE GENOMIC DNA]</scope>
    <source>
        <strain evidence="9 11">MSHR44</strain>
    </source>
</reference>
<dbReference type="PIRSF" id="PIRSF004669">
    <property type="entry name" value="FliQ"/>
    <property type="match status" value="1"/>
</dbReference>
<keyword evidence="6" id="KW-0843">Virulence</keyword>
<dbReference type="Pfam" id="PF01313">
    <property type="entry name" value="Bac_export_3"/>
    <property type="match status" value="1"/>
</dbReference>
<keyword evidence="3" id="KW-1003">Cell membrane</keyword>
<evidence type="ECO:0000256" key="8">
    <source>
        <dbReference type="SAM" id="Phobius"/>
    </source>
</evidence>
<dbReference type="RefSeq" id="WP_004187914.1">
    <property type="nucleotide sequence ID" value="NZ_AP028072.1"/>
</dbReference>
<dbReference type="Proteomes" id="UP000231878">
    <property type="component" value="Unassembled WGS sequence"/>
</dbReference>
<evidence type="ECO:0000313" key="10">
    <source>
        <dbReference type="EMBL" id="PJO64820.1"/>
    </source>
</evidence>
<sequence>MEIDDLIRLTSQGMMLCLYISLPVVLVAAASGLAISFLQAITSLQEQSISYGVKLVAVTVTVAIAGPWAAAEILHFAQQLMSAAVPS</sequence>
<accession>A0A095NBA9</accession>
<feature type="transmembrane region" description="Helical" evidence="8">
    <location>
        <begin position="51"/>
        <end position="71"/>
    </location>
</feature>
<evidence type="ECO:0000313" key="11">
    <source>
        <dbReference type="Proteomes" id="UP000030475"/>
    </source>
</evidence>
<keyword evidence="5 8" id="KW-1133">Transmembrane helix</keyword>
<evidence type="ECO:0000256" key="1">
    <source>
        <dbReference type="ARBA" id="ARBA00004651"/>
    </source>
</evidence>
<comment type="caution">
    <text evidence="9">The sequence shown here is derived from an EMBL/GenBank/DDBJ whole genome shotgun (WGS) entry which is preliminary data.</text>
</comment>
<organism evidence="9 11">
    <name type="scientific">Burkholderia pseudomallei</name>
    <name type="common">Pseudomonas pseudomallei</name>
    <dbReference type="NCBI Taxonomy" id="28450"/>
    <lineage>
        <taxon>Bacteria</taxon>
        <taxon>Pseudomonadati</taxon>
        <taxon>Pseudomonadota</taxon>
        <taxon>Betaproteobacteria</taxon>
        <taxon>Burkholderiales</taxon>
        <taxon>Burkholderiaceae</taxon>
        <taxon>Burkholderia</taxon>
        <taxon>pseudomallei group</taxon>
    </lineage>
</organism>
<dbReference type="PANTHER" id="PTHR34040">
    <property type="entry name" value="FLAGELLAR BIOSYNTHETIC PROTEIN FLIQ"/>
    <property type="match status" value="1"/>
</dbReference>
<evidence type="ECO:0000256" key="2">
    <source>
        <dbReference type="ARBA" id="ARBA00006156"/>
    </source>
</evidence>
<evidence type="ECO:0000313" key="9">
    <source>
        <dbReference type="EMBL" id="KGX20227.1"/>
    </source>
</evidence>
<dbReference type="PRINTS" id="PR00952">
    <property type="entry name" value="TYPE3IMQPROT"/>
</dbReference>
<evidence type="ECO:0000256" key="7">
    <source>
        <dbReference type="ARBA" id="ARBA00023136"/>
    </source>
</evidence>